<reference evidence="3 4" key="1">
    <citation type="submission" date="2017-04" db="EMBL/GenBank/DDBJ databases">
        <title>Novel microbial lineages endemic to geothermal iron-oxide mats fill important gaps in the evolutionary history of Archaea.</title>
        <authorList>
            <person name="Jay Z.J."/>
            <person name="Beam J.P."/>
            <person name="Dlakic M."/>
            <person name="Rusch D.B."/>
            <person name="Kozubal M.A."/>
            <person name="Inskeep W.P."/>
        </authorList>
    </citation>
    <scope>NUCLEOTIDE SEQUENCE [LARGE SCALE GENOMIC DNA]</scope>
    <source>
        <strain evidence="3">OSP_D</strain>
    </source>
</reference>
<sequence>MKAVKLDEPYTSKTCSLCGEAHERGRVKRCSSVPVLGKVINADLNGAVNILHIPKFLGTKS</sequence>
<dbReference type="Pfam" id="PF07282">
    <property type="entry name" value="Cas12f1-like_TNB"/>
    <property type="match status" value="1"/>
</dbReference>
<evidence type="ECO:0000259" key="2">
    <source>
        <dbReference type="Pfam" id="PF07282"/>
    </source>
</evidence>
<evidence type="ECO:0000256" key="1">
    <source>
        <dbReference type="ARBA" id="ARBA00023125"/>
    </source>
</evidence>
<proteinExistence type="predicted"/>
<dbReference type="AlphaFoldDB" id="A0A2R6A6P8"/>
<accession>A0A2R6A6P8</accession>
<evidence type="ECO:0000313" key="3">
    <source>
        <dbReference type="EMBL" id="PSN82008.1"/>
    </source>
</evidence>
<dbReference type="Proteomes" id="UP000240322">
    <property type="component" value="Unassembled WGS sequence"/>
</dbReference>
<name>A0A2R6A6P8_9ARCH</name>
<evidence type="ECO:0000313" key="4">
    <source>
        <dbReference type="Proteomes" id="UP000240322"/>
    </source>
</evidence>
<feature type="domain" description="Cas12f1-like TNB" evidence="2">
    <location>
        <begin position="3"/>
        <end position="50"/>
    </location>
</feature>
<keyword evidence="1" id="KW-0238">DNA-binding</keyword>
<dbReference type="EMBL" id="NEXE01000395">
    <property type="protein sequence ID" value="PSN82008.1"/>
    <property type="molecule type" value="Genomic_DNA"/>
</dbReference>
<dbReference type="InterPro" id="IPR010095">
    <property type="entry name" value="Cas12f1-like_TNB"/>
</dbReference>
<dbReference type="GO" id="GO:0003677">
    <property type="term" value="F:DNA binding"/>
    <property type="evidence" value="ECO:0007669"/>
    <property type="project" value="UniProtKB-KW"/>
</dbReference>
<organism evidence="3 4">
    <name type="scientific">Candidatus Marsarchaeota G2 archaeon OSP_D</name>
    <dbReference type="NCBI Taxonomy" id="1978157"/>
    <lineage>
        <taxon>Archaea</taxon>
        <taxon>Candidatus Marsarchaeota</taxon>
        <taxon>Candidatus Marsarchaeota group 2</taxon>
    </lineage>
</organism>
<comment type="caution">
    <text evidence="3">The sequence shown here is derived from an EMBL/GenBank/DDBJ whole genome shotgun (WGS) entry which is preliminary data.</text>
</comment>
<gene>
    <name evidence="3" type="ORF">B9Q03_14705</name>
</gene>
<protein>
    <recommendedName>
        <fullName evidence="2">Cas12f1-like TNB domain-containing protein</fullName>
    </recommendedName>
</protein>